<sequence>MGVIDGHVIGPFLRFPRMLAGGPYLNFLQNDLPILLEDVPLNLRHQMIFQHDGAPPHFSLAVRRYLDETFPVWIGRSDCSFAIFSVDSKRIIEFRGFKEQNAARSNHDQQDAENVNTSQDDTDAINTVSESEASNSEVKYNFIS</sequence>
<dbReference type="Proteomes" id="UP001162162">
    <property type="component" value="Unassembled WGS sequence"/>
</dbReference>
<evidence type="ECO:0000256" key="1">
    <source>
        <dbReference type="SAM" id="MobiDB-lite"/>
    </source>
</evidence>
<evidence type="ECO:0008006" key="4">
    <source>
        <dbReference type="Google" id="ProtNLM"/>
    </source>
</evidence>
<organism evidence="2 3">
    <name type="scientific">Aromia moschata</name>
    <dbReference type="NCBI Taxonomy" id="1265417"/>
    <lineage>
        <taxon>Eukaryota</taxon>
        <taxon>Metazoa</taxon>
        <taxon>Ecdysozoa</taxon>
        <taxon>Arthropoda</taxon>
        <taxon>Hexapoda</taxon>
        <taxon>Insecta</taxon>
        <taxon>Pterygota</taxon>
        <taxon>Neoptera</taxon>
        <taxon>Endopterygota</taxon>
        <taxon>Coleoptera</taxon>
        <taxon>Polyphaga</taxon>
        <taxon>Cucujiformia</taxon>
        <taxon>Chrysomeloidea</taxon>
        <taxon>Cerambycidae</taxon>
        <taxon>Cerambycinae</taxon>
        <taxon>Callichromatini</taxon>
        <taxon>Aromia</taxon>
    </lineage>
</organism>
<name>A0AAV8ZFX8_9CUCU</name>
<accession>A0AAV8ZFX8</accession>
<keyword evidence="3" id="KW-1185">Reference proteome</keyword>
<evidence type="ECO:0000313" key="2">
    <source>
        <dbReference type="EMBL" id="KAJ8962287.1"/>
    </source>
</evidence>
<dbReference type="GO" id="GO:0003676">
    <property type="term" value="F:nucleic acid binding"/>
    <property type="evidence" value="ECO:0007669"/>
    <property type="project" value="InterPro"/>
</dbReference>
<dbReference type="AlphaFoldDB" id="A0AAV8ZFX8"/>
<dbReference type="InterPro" id="IPR036397">
    <property type="entry name" value="RNaseH_sf"/>
</dbReference>
<gene>
    <name evidence="2" type="ORF">NQ318_018266</name>
</gene>
<proteinExistence type="predicted"/>
<dbReference type="Gene3D" id="3.30.420.10">
    <property type="entry name" value="Ribonuclease H-like superfamily/Ribonuclease H"/>
    <property type="match status" value="1"/>
</dbReference>
<dbReference type="PANTHER" id="PTHR47326:SF1">
    <property type="entry name" value="HTH PSQ-TYPE DOMAIN-CONTAINING PROTEIN"/>
    <property type="match status" value="1"/>
</dbReference>
<comment type="caution">
    <text evidence="2">The sequence shown here is derived from an EMBL/GenBank/DDBJ whole genome shotgun (WGS) entry which is preliminary data.</text>
</comment>
<feature type="region of interest" description="Disordered" evidence="1">
    <location>
        <begin position="102"/>
        <end position="121"/>
    </location>
</feature>
<dbReference type="EMBL" id="JAPWTK010000003">
    <property type="protein sequence ID" value="KAJ8962287.1"/>
    <property type="molecule type" value="Genomic_DNA"/>
</dbReference>
<evidence type="ECO:0000313" key="3">
    <source>
        <dbReference type="Proteomes" id="UP001162162"/>
    </source>
</evidence>
<reference evidence="2" key="1">
    <citation type="journal article" date="2023" name="Insect Mol. Biol.">
        <title>Genome sequencing provides insights into the evolution of gene families encoding plant cell wall-degrading enzymes in longhorned beetles.</title>
        <authorList>
            <person name="Shin N.R."/>
            <person name="Okamura Y."/>
            <person name="Kirsch R."/>
            <person name="Pauchet Y."/>
        </authorList>
    </citation>
    <scope>NUCLEOTIDE SEQUENCE</scope>
    <source>
        <strain evidence="2">AMC_N1</strain>
    </source>
</reference>
<feature type="compositionally biased region" description="Polar residues" evidence="1">
    <location>
        <begin position="112"/>
        <end position="121"/>
    </location>
</feature>
<protein>
    <recommendedName>
        <fullName evidence="4">Transposase</fullName>
    </recommendedName>
</protein>
<dbReference type="PANTHER" id="PTHR47326">
    <property type="entry name" value="TRANSPOSABLE ELEMENT TC3 TRANSPOSASE-LIKE PROTEIN"/>
    <property type="match status" value="1"/>
</dbReference>